<evidence type="ECO:0000256" key="3">
    <source>
        <dbReference type="ARBA" id="ARBA00022729"/>
    </source>
</evidence>
<dbReference type="SMART" id="SM00062">
    <property type="entry name" value="PBPb"/>
    <property type="match status" value="1"/>
</dbReference>
<dbReference type="PANTHER" id="PTHR35936">
    <property type="entry name" value="MEMBRANE-BOUND LYTIC MUREIN TRANSGLYCOSYLASE F"/>
    <property type="match status" value="1"/>
</dbReference>
<dbReference type="EMBL" id="JARFYM010000002">
    <property type="protein sequence ID" value="MDL2398102.1"/>
    <property type="molecule type" value="Genomic_DNA"/>
</dbReference>
<comment type="caution">
    <text evidence="8">The sequence shown here is derived from an EMBL/GenBank/DDBJ whole genome shotgun (WGS) entry which is preliminary data.</text>
</comment>
<evidence type="ECO:0000259" key="7">
    <source>
        <dbReference type="SMART" id="SM00079"/>
    </source>
</evidence>
<evidence type="ECO:0000256" key="1">
    <source>
        <dbReference type="ARBA" id="ARBA00004418"/>
    </source>
</evidence>
<comment type="subcellular location">
    <subcellularLocation>
        <location evidence="1">Periplasm</location>
    </subcellularLocation>
</comment>
<evidence type="ECO:0000256" key="2">
    <source>
        <dbReference type="ARBA" id="ARBA00010333"/>
    </source>
</evidence>
<dbReference type="PANTHER" id="PTHR35936:SF19">
    <property type="entry name" value="AMINO-ACID-BINDING PROTEIN YXEM-RELATED"/>
    <property type="match status" value="1"/>
</dbReference>
<dbReference type="SUPFAM" id="SSF53850">
    <property type="entry name" value="Periplasmic binding protein-like II"/>
    <property type="match status" value="1"/>
</dbReference>
<accession>A0ABT7JQB2</accession>
<dbReference type="Proteomes" id="UP001172645">
    <property type="component" value="Unassembled WGS sequence"/>
</dbReference>
<protein>
    <submittedName>
        <fullName evidence="8">Transporter substrate-binding domain-containing protein</fullName>
    </submittedName>
</protein>
<dbReference type="InterPro" id="IPR001320">
    <property type="entry name" value="Iontro_rcpt_C"/>
</dbReference>
<evidence type="ECO:0000256" key="5">
    <source>
        <dbReference type="SAM" id="SignalP"/>
    </source>
</evidence>
<gene>
    <name evidence="8" type="ORF">PY649_04275</name>
</gene>
<dbReference type="SMART" id="SM00079">
    <property type="entry name" value="PBPe"/>
    <property type="match status" value="1"/>
</dbReference>
<dbReference type="Gene3D" id="3.40.190.10">
    <property type="entry name" value="Periplasmic binding protein-like II"/>
    <property type="match status" value="2"/>
</dbReference>
<keyword evidence="3 5" id="KW-0732">Signal</keyword>
<evidence type="ECO:0000256" key="4">
    <source>
        <dbReference type="RuleBase" id="RU003744"/>
    </source>
</evidence>
<evidence type="ECO:0000313" key="9">
    <source>
        <dbReference type="Proteomes" id="UP001172645"/>
    </source>
</evidence>
<name>A0ABT7JQB2_9HYPH</name>
<dbReference type="RefSeq" id="WP_285866922.1">
    <property type="nucleotide sequence ID" value="NZ_JARFYM010000002.1"/>
</dbReference>
<dbReference type="InterPro" id="IPR001638">
    <property type="entry name" value="Solute-binding_3/MltF_N"/>
</dbReference>
<feature type="signal peptide" evidence="5">
    <location>
        <begin position="1"/>
        <end position="26"/>
    </location>
</feature>
<organism evidence="8 9">
    <name type="scientific">Rhizobium mayense</name>
    <dbReference type="NCBI Taxonomy" id="1312184"/>
    <lineage>
        <taxon>Bacteria</taxon>
        <taxon>Pseudomonadati</taxon>
        <taxon>Pseudomonadota</taxon>
        <taxon>Alphaproteobacteria</taxon>
        <taxon>Hyphomicrobiales</taxon>
        <taxon>Rhizobiaceae</taxon>
        <taxon>Rhizobium/Agrobacterium group</taxon>
        <taxon>Rhizobium</taxon>
    </lineage>
</organism>
<dbReference type="PROSITE" id="PS01039">
    <property type="entry name" value="SBP_BACTERIAL_3"/>
    <property type="match status" value="1"/>
</dbReference>
<comment type="similarity">
    <text evidence="2 4">Belongs to the bacterial solute-binding protein 3 family.</text>
</comment>
<evidence type="ECO:0000259" key="6">
    <source>
        <dbReference type="SMART" id="SM00062"/>
    </source>
</evidence>
<reference evidence="8" key="1">
    <citation type="submission" date="2023-06" db="EMBL/GenBank/DDBJ databases">
        <title>Phylogenetic Diversity of Rhizobium strains.</title>
        <authorList>
            <person name="Moura F.T."/>
            <person name="Helene L.C.F."/>
            <person name="Hungria M."/>
        </authorList>
    </citation>
    <scope>NUCLEOTIDE SEQUENCE</scope>
    <source>
        <strain evidence="8">CCGE526</strain>
    </source>
</reference>
<dbReference type="InterPro" id="IPR018313">
    <property type="entry name" value="SBP_3_CS"/>
</dbReference>
<feature type="domain" description="Solute-binding protein family 3/N-terminal" evidence="6">
    <location>
        <begin position="31"/>
        <end position="277"/>
    </location>
</feature>
<feature type="chain" id="PRO_5046981257" evidence="5">
    <location>
        <begin position="27"/>
        <end position="284"/>
    </location>
</feature>
<sequence length="284" mass="30058">MTKFSTMTRGAMAAALGVLIAAGAEAKDWKEVNIGVEGAFPPFNMSGSDGTLSGYDIDVANEVCKRANLTCHLIAQDWDSQIPSLNAGKFDAVLTMGPNESRRKVIDFTVPYAVTANALLVSKSGSLGSLPHGGEAVNVNDGSAKPIIDELHKALDGKIVGAPLSTSQQQFMEQTFGDVIQVRTYKSSEQTDLDLASGRIDAEFNNIVYLNSVVSKPGNEDLTIVGPLFTGGVMATDVCFGVRKGDSDLQAILSKAIGEAVADGTLKKLSMKWFKIDVSPKPKA</sequence>
<keyword evidence="9" id="KW-1185">Reference proteome</keyword>
<dbReference type="Pfam" id="PF00497">
    <property type="entry name" value="SBP_bac_3"/>
    <property type="match status" value="1"/>
</dbReference>
<proteinExistence type="inferred from homology"/>
<evidence type="ECO:0000313" key="8">
    <source>
        <dbReference type="EMBL" id="MDL2398102.1"/>
    </source>
</evidence>
<feature type="domain" description="Ionotropic glutamate receptor C-terminal" evidence="7">
    <location>
        <begin position="31"/>
        <end position="276"/>
    </location>
</feature>